<protein>
    <submittedName>
        <fullName evidence="4">Uncharacterized protein LOC109720356</fullName>
    </submittedName>
</protein>
<dbReference type="PANTHER" id="PTHR31373">
    <property type="entry name" value="OS06G0652100 PROTEIN"/>
    <property type="match status" value="1"/>
</dbReference>
<evidence type="ECO:0000259" key="2">
    <source>
        <dbReference type="Pfam" id="PF25043"/>
    </source>
</evidence>
<dbReference type="RefSeq" id="XP_020102994.1">
    <property type="nucleotide sequence ID" value="XM_020247405.1"/>
</dbReference>
<dbReference type="InterPro" id="IPR011205">
    <property type="entry name" value="UCP015417_vWA"/>
</dbReference>
<gene>
    <name evidence="4" type="primary">LOC109720356</name>
</gene>
<dbReference type="PANTHER" id="PTHR31373:SF17">
    <property type="entry name" value="OS06G0652100 PROTEIN"/>
    <property type="match status" value="1"/>
</dbReference>
<dbReference type="OrthoDB" id="1149618at2759"/>
<dbReference type="Proteomes" id="UP000515123">
    <property type="component" value="Linkage group 14"/>
</dbReference>
<dbReference type="Pfam" id="PF25043">
    <property type="entry name" value="DUF7788"/>
    <property type="match status" value="1"/>
</dbReference>
<proteinExistence type="predicted"/>
<dbReference type="AlphaFoldDB" id="A0A6P5G3S9"/>
<keyword evidence="3" id="KW-1185">Reference proteome</keyword>
<dbReference type="InterPro" id="IPR058580">
    <property type="entry name" value="DUF2828"/>
</dbReference>
<sequence length="268" mass="30393">MDGAPHLSLAAKWCPSLDSCYDLSTFICEAVAQHLFPRESDPVYADLPDAHYAYRVCDRLGREALVLLRRTLQLPEVYIFAGEWGLATYERVASVAMKNYTPLFTKRDGDRFDRYLADVRESKAMITAGALLSHEILFSSAGEVAELQWRRMMEDLLARGKLCNCIAVCDVFGSMSGEPMDVVVALGLLVSELNEEPWKGCVITFSTEPKLHRIAGNSLQEKTEFMKRMDWRGNTDFQEVFLRWRSRQRSPRRFGNPPLPGDAGRVCK</sequence>
<evidence type="ECO:0000313" key="3">
    <source>
        <dbReference type="Proteomes" id="UP000515123"/>
    </source>
</evidence>
<evidence type="ECO:0000259" key="1">
    <source>
        <dbReference type="Pfam" id="PF11443"/>
    </source>
</evidence>
<feature type="domain" description="DUF7788" evidence="2">
    <location>
        <begin position="164"/>
        <end position="242"/>
    </location>
</feature>
<name>A0A6P5G3S9_ANACO</name>
<dbReference type="PIRSF" id="PIRSF015417">
    <property type="entry name" value="T31B5_30_vWA"/>
    <property type="match status" value="1"/>
</dbReference>
<organism evidence="3 4">
    <name type="scientific">Ananas comosus</name>
    <name type="common">Pineapple</name>
    <name type="synonym">Ananas ananas</name>
    <dbReference type="NCBI Taxonomy" id="4615"/>
    <lineage>
        <taxon>Eukaryota</taxon>
        <taxon>Viridiplantae</taxon>
        <taxon>Streptophyta</taxon>
        <taxon>Embryophyta</taxon>
        <taxon>Tracheophyta</taxon>
        <taxon>Spermatophyta</taxon>
        <taxon>Magnoliopsida</taxon>
        <taxon>Liliopsida</taxon>
        <taxon>Poales</taxon>
        <taxon>Bromeliaceae</taxon>
        <taxon>Bromelioideae</taxon>
        <taxon>Ananas</taxon>
    </lineage>
</organism>
<dbReference type="Pfam" id="PF11443">
    <property type="entry name" value="DUF2828"/>
    <property type="match status" value="1"/>
</dbReference>
<dbReference type="InterPro" id="IPR056690">
    <property type="entry name" value="DUF7788"/>
</dbReference>
<dbReference type="GeneID" id="109720356"/>
<reference evidence="4" key="2">
    <citation type="submission" date="2025-08" db="UniProtKB">
        <authorList>
            <consortium name="RefSeq"/>
        </authorList>
    </citation>
    <scope>IDENTIFICATION</scope>
    <source>
        <tissue evidence="4">Leaf</tissue>
    </source>
</reference>
<feature type="domain" description="DUF2828" evidence="1">
    <location>
        <begin position="6"/>
        <end position="162"/>
    </location>
</feature>
<evidence type="ECO:0000313" key="4">
    <source>
        <dbReference type="RefSeq" id="XP_020102994.1"/>
    </source>
</evidence>
<reference evidence="3" key="1">
    <citation type="journal article" date="2015" name="Nat. Genet.">
        <title>The pineapple genome and the evolution of CAM photosynthesis.</title>
        <authorList>
            <person name="Ming R."/>
            <person name="VanBuren R."/>
            <person name="Wai C.M."/>
            <person name="Tang H."/>
            <person name="Schatz M.C."/>
            <person name="Bowers J.E."/>
            <person name="Lyons E."/>
            <person name="Wang M.L."/>
            <person name="Chen J."/>
            <person name="Biggers E."/>
            <person name="Zhang J."/>
            <person name="Huang L."/>
            <person name="Zhang L."/>
            <person name="Miao W."/>
            <person name="Zhang J."/>
            <person name="Ye Z."/>
            <person name="Miao C."/>
            <person name="Lin Z."/>
            <person name="Wang H."/>
            <person name="Zhou H."/>
            <person name="Yim W.C."/>
            <person name="Priest H.D."/>
            <person name="Zheng C."/>
            <person name="Woodhouse M."/>
            <person name="Edger P.P."/>
            <person name="Guyot R."/>
            <person name="Guo H.B."/>
            <person name="Guo H."/>
            <person name="Zheng G."/>
            <person name="Singh R."/>
            <person name="Sharma A."/>
            <person name="Min X."/>
            <person name="Zheng Y."/>
            <person name="Lee H."/>
            <person name="Gurtowski J."/>
            <person name="Sedlazeck F.J."/>
            <person name="Harkess A."/>
            <person name="McKain M.R."/>
            <person name="Liao Z."/>
            <person name="Fang J."/>
            <person name="Liu J."/>
            <person name="Zhang X."/>
            <person name="Zhang Q."/>
            <person name="Hu W."/>
            <person name="Qin Y."/>
            <person name="Wang K."/>
            <person name="Chen L.Y."/>
            <person name="Shirley N."/>
            <person name="Lin Y.R."/>
            <person name="Liu L.Y."/>
            <person name="Hernandez A.G."/>
            <person name="Wright C.L."/>
            <person name="Bulone V."/>
            <person name="Tuskan G.A."/>
            <person name="Heath K."/>
            <person name="Zee F."/>
            <person name="Moore P.H."/>
            <person name="Sunkar R."/>
            <person name="Leebens-Mack J.H."/>
            <person name="Mockler T."/>
            <person name="Bennetzen J.L."/>
            <person name="Freeling M."/>
            <person name="Sankoff D."/>
            <person name="Paterson A.H."/>
            <person name="Zhu X."/>
            <person name="Yang X."/>
            <person name="Smith J.A."/>
            <person name="Cushman J.C."/>
            <person name="Paull R.E."/>
            <person name="Yu Q."/>
        </authorList>
    </citation>
    <scope>NUCLEOTIDE SEQUENCE [LARGE SCALE GENOMIC DNA]</scope>
    <source>
        <strain evidence="3">cv. F153</strain>
    </source>
</reference>
<accession>A0A6P5G3S9</accession>